<dbReference type="AlphaFoldDB" id="A0A160P0Y2"/>
<evidence type="ECO:0000313" key="2">
    <source>
        <dbReference type="EMBL" id="BAU85037.1"/>
    </source>
</evidence>
<dbReference type="Proteomes" id="UP000217676">
    <property type="component" value="Chromosome"/>
</dbReference>
<dbReference type="KEGG" id="slau:SLA_4149"/>
<dbReference type="EMBL" id="AP017424">
    <property type="protein sequence ID" value="BAU85037.1"/>
    <property type="molecule type" value="Genomic_DNA"/>
</dbReference>
<name>A0A160P0Y2_STRLU</name>
<feature type="region of interest" description="Disordered" evidence="1">
    <location>
        <begin position="34"/>
        <end position="54"/>
    </location>
</feature>
<evidence type="ECO:0000313" key="3">
    <source>
        <dbReference type="Proteomes" id="UP000217676"/>
    </source>
</evidence>
<sequence length="79" mass="8760">MTDSGSSGNREPGSRVILEFDREVTDEEVKQMQAQHNATSAFQEPRSQDDPDVIDMGEVDDVIDMGEVDDVIDMGEVDE</sequence>
<organism evidence="2 3">
    <name type="scientific">Streptomyces laurentii</name>
    <dbReference type="NCBI Taxonomy" id="39478"/>
    <lineage>
        <taxon>Bacteria</taxon>
        <taxon>Bacillati</taxon>
        <taxon>Actinomycetota</taxon>
        <taxon>Actinomycetes</taxon>
        <taxon>Kitasatosporales</taxon>
        <taxon>Streptomycetaceae</taxon>
        <taxon>Streptomyces</taxon>
    </lineage>
</organism>
<proteinExistence type="predicted"/>
<evidence type="ECO:0000256" key="1">
    <source>
        <dbReference type="SAM" id="MobiDB-lite"/>
    </source>
</evidence>
<accession>A0A160P0Y2</accession>
<keyword evidence="3" id="KW-1185">Reference proteome</keyword>
<reference evidence="2 3" key="1">
    <citation type="journal article" date="2016" name="Genome Announc.">
        <title>Complete Genome Sequence of Thiostrepton-Producing Streptomyces laurentii ATCC 31255.</title>
        <authorList>
            <person name="Doi K."/>
            <person name="Fujino Y."/>
            <person name="Nagayoshi Y."/>
            <person name="Ohshima T."/>
            <person name="Ogata S."/>
        </authorList>
    </citation>
    <scope>NUCLEOTIDE SEQUENCE [LARGE SCALE GENOMIC DNA]</scope>
    <source>
        <strain evidence="2 3">ATCC 31255</strain>
    </source>
</reference>
<gene>
    <name evidence="2" type="ORF">SLA_4149</name>
</gene>
<protein>
    <submittedName>
        <fullName evidence="2">Uncharacterized protein</fullName>
    </submittedName>
</protein>